<evidence type="ECO:0000313" key="2">
    <source>
        <dbReference type="EMBL" id="WWC62387.1"/>
    </source>
</evidence>
<gene>
    <name evidence="2" type="ORF">I303_104983</name>
</gene>
<evidence type="ECO:0000256" key="1">
    <source>
        <dbReference type="SAM" id="SignalP"/>
    </source>
</evidence>
<evidence type="ECO:0000313" key="3">
    <source>
        <dbReference type="Proteomes" id="UP000078595"/>
    </source>
</evidence>
<reference evidence="2" key="1">
    <citation type="submission" date="2013-07" db="EMBL/GenBank/DDBJ databases">
        <authorList>
            <consortium name="The Broad Institute Genome Sequencing Platform"/>
            <person name="Cuomo C."/>
            <person name="Litvintseva A."/>
            <person name="Chen Y."/>
            <person name="Heitman J."/>
            <person name="Sun S."/>
            <person name="Springer D."/>
            <person name="Dromer F."/>
            <person name="Young S.K."/>
            <person name="Zeng Q."/>
            <person name="Gargeya S."/>
            <person name="Fitzgerald M."/>
            <person name="Abouelleil A."/>
            <person name="Alvarado L."/>
            <person name="Berlin A.M."/>
            <person name="Chapman S.B."/>
            <person name="Dewar J."/>
            <person name="Goldberg J."/>
            <person name="Griggs A."/>
            <person name="Gujja S."/>
            <person name="Hansen M."/>
            <person name="Howarth C."/>
            <person name="Imamovic A."/>
            <person name="Larimer J."/>
            <person name="McCowan C."/>
            <person name="Murphy C."/>
            <person name="Pearson M."/>
            <person name="Priest M."/>
            <person name="Roberts A."/>
            <person name="Saif S."/>
            <person name="Shea T."/>
            <person name="Sykes S."/>
            <person name="Wortman J."/>
            <person name="Nusbaum C."/>
            <person name="Birren B."/>
        </authorList>
    </citation>
    <scope>NUCLEOTIDE SEQUENCE</scope>
    <source>
        <strain evidence="2">CBS 10117</strain>
    </source>
</reference>
<dbReference type="KEGG" id="kdj:28969271"/>
<keyword evidence="3" id="KW-1185">Reference proteome</keyword>
<protein>
    <recommendedName>
        <fullName evidence="4">IgA peptidase M64-domain-containing protein</fullName>
    </recommendedName>
</protein>
<dbReference type="Pfam" id="PF09471">
    <property type="entry name" value="Peptidase_M64"/>
    <property type="match status" value="1"/>
</dbReference>
<proteinExistence type="predicted"/>
<dbReference type="Gene3D" id="3.40.390.10">
    <property type="entry name" value="Collagenase (Catalytic Domain)"/>
    <property type="match status" value="1"/>
</dbReference>
<organism evidence="2 3">
    <name type="scientific">Kwoniella dejecticola CBS 10117</name>
    <dbReference type="NCBI Taxonomy" id="1296121"/>
    <lineage>
        <taxon>Eukaryota</taxon>
        <taxon>Fungi</taxon>
        <taxon>Dikarya</taxon>
        <taxon>Basidiomycota</taxon>
        <taxon>Agaricomycotina</taxon>
        <taxon>Tremellomycetes</taxon>
        <taxon>Tremellales</taxon>
        <taxon>Cryptococcaceae</taxon>
        <taxon>Kwoniella</taxon>
    </lineage>
</organism>
<feature type="chain" id="PRO_5042494366" description="IgA peptidase M64-domain-containing protein" evidence="1">
    <location>
        <begin position="21"/>
        <end position="480"/>
    </location>
</feature>
<accession>A0AAJ8KRS8</accession>
<keyword evidence="1" id="KW-0732">Signal</keyword>
<dbReference type="GO" id="GO:0008237">
    <property type="term" value="F:metallopeptidase activity"/>
    <property type="evidence" value="ECO:0007669"/>
    <property type="project" value="InterPro"/>
</dbReference>
<dbReference type="AlphaFoldDB" id="A0AAJ8KRS8"/>
<feature type="signal peptide" evidence="1">
    <location>
        <begin position="1"/>
        <end position="20"/>
    </location>
</feature>
<name>A0AAJ8KRS8_9TREE</name>
<dbReference type="Proteomes" id="UP000078595">
    <property type="component" value="Chromosome 6"/>
</dbReference>
<dbReference type="InterPro" id="IPR019026">
    <property type="entry name" value="Peptidase_M64_IgA"/>
</dbReference>
<dbReference type="EMBL" id="CP144535">
    <property type="protein sequence ID" value="WWC62387.1"/>
    <property type="molecule type" value="Genomic_DNA"/>
</dbReference>
<dbReference type="InterPro" id="IPR024079">
    <property type="entry name" value="MetalloPept_cat_dom_sf"/>
</dbReference>
<evidence type="ECO:0008006" key="4">
    <source>
        <dbReference type="Google" id="ProtNLM"/>
    </source>
</evidence>
<dbReference type="GeneID" id="28969271"/>
<sequence>MYIGTLPTHLLLCLIQVCTAARVDQLPFQHGSDSKDTGLRSAYDAVIDHPLYPPRINYAKLDAENSRSSHIDGLPNGMITQAIHVSEDRDDRVDLMFFSDGYTIDEFDKFVSDVQYLKDDIISPNGSMGHVVDLLNIWATFIPSNQSGIGTHGRPLAGSPLGLYRPGSELRAVYVKHPKIARKVCKWFREGHADEAGCDQAILLGNDPLYGGLGGEFTIITASKLNGPQVLRHELGHSLISVGEEYDGGFVYSGVNAEKVEHLDNLKWRRYLSDPDDVRIEDARMAVQAYPWHDLDNGKYMATFTSANDPRNTTHTYSTALLRTSLSSIPDPSHIIYSLNDEPLDLSAYFPEDLKGSLDRRWLDISLLSGLKQGENRIEVHLRDIGKRARAGQGGKMITSLEIIEYGDQGRFNHTLGHIGAYPTFSMKGRMTLRPTNEQCLMRNVTHPRFCPVCVDALRESLQSKIARKKTKDNVDAIVL</sequence>
<dbReference type="RefSeq" id="XP_065825146.1">
    <property type="nucleotide sequence ID" value="XM_065969074.1"/>
</dbReference>
<reference evidence="2" key="2">
    <citation type="submission" date="2024-02" db="EMBL/GenBank/DDBJ databases">
        <title>Comparative genomics of Cryptococcus and Kwoniella reveals pathogenesis evolution and contrasting modes of karyotype evolution via chromosome fusion or intercentromeric recombination.</title>
        <authorList>
            <person name="Coelho M.A."/>
            <person name="David-Palma M."/>
            <person name="Shea T."/>
            <person name="Bowers K."/>
            <person name="McGinley-Smith S."/>
            <person name="Mohammad A.W."/>
            <person name="Gnirke A."/>
            <person name="Yurkov A.M."/>
            <person name="Nowrousian M."/>
            <person name="Sun S."/>
            <person name="Cuomo C.A."/>
            <person name="Heitman J."/>
        </authorList>
    </citation>
    <scope>NUCLEOTIDE SEQUENCE</scope>
    <source>
        <strain evidence="2">CBS 10117</strain>
    </source>
</reference>